<organism evidence="2 3">
    <name type="scientific">Lithocarpus litseifolius</name>
    <dbReference type="NCBI Taxonomy" id="425828"/>
    <lineage>
        <taxon>Eukaryota</taxon>
        <taxon>Viridiplantae</taxon>
        <taxon>Streptophyta</taxon>
        <taxon>Embryophyta</taxon>
        <taxon>Tracheophyta</taxon>
        <taxon>Spermatophyta</taxon>
        <taxon>Magnoliopsida</taxon>
        <taxon>eudicotyledons</taxon>
        <taxon>Gunneridae</taxon>
        <taxon>Pentapetalae</taxon>
        <taxon>rosids</taxon>
        <taxon>fabids</taxon>
        <taxon>Fagales</taxon>
        <taxon>Fagaceae</taxon>
        <taxon>Lithocarpus</taxon>
    </lineage>
</organism>
<feature type="region of interest" description="Disordered" evidence="1">
    <location>
        <begin position="209"/>
        <end position="230"/>
    </location>
</feature>
<gene>
    <name evidence="2" type="ORF">SO802_026190</name>
</gene>
<evidence type="ECO:0000313" key="3">
    <source>
        <dbReference type="Proteomes" id="UP001459277"/>
    </source>
</evidence>
<dbReference type="AlphaFoldDB" id="A0AAW2BYT2"/>
<dbReference type="Proteomes" id="UP001459277">
    <property type="component" value="Unassembled WGS sequence"/>
</dbReference>
<feature type="compositionally biased region" description="Polar residues" evidence="1">
    <location>
        <begin position="101"/>
        <end position="116"/>
    </location>
</feature>
<evidence type="ECO:0000256" key="1">
    <source>
        <dbReference type="SAM" id="MobiDB-lite"/>
    </source>
</evidence>
<proteinExistence type="predicted"/>
<protein>
    <submittedName>
        <fullName evidence="2">Uncharacterized protein</fullName>
    </submittedName>
</protein>
<dbReference type="EMBL" id="JAZDWU010000009">
    <property type="protein sequence ID" value="KAK9991205.1"/>
    <property type="molecule type" value="Genomic_DNA"/>
</dbReference>
<name>A0AAW2BYT2_9ROSI</name>
<accession>A0AAW2BYT2</accession>
<reference evidence="2 3" key="1">
    <citation type="submission" date="2024-01" db="EMBL/GenBank/DDBJ databases">
        <title>A telomere-to-telomere, gap-free genome of sweet tea (Lithocarpus litseifolius).</title>
        <authorList>
            <person name="Zhou J."/>
        </authorList>
    </citation>
    <scope>NUCLEOTIDE SEQUENCE [LARGE SCALE GENOMIC DNA]</scope>
    <source>
        <strain evidence="2">Zhou-2022a</strain>
        <tissue evidence="2">Leaf</tissue>
    </source>
</reference>
<keyword evidence="3" id="KW-1185">Reference proteome</keyword>
<feature type="region of interest" description="Disordered" evidence="1">
    <location>
        <begin position="244"/>
        <end position="275"/>
    </location>
</feature>
<comment type="caution">
    <text evidence="2">The sequence shown here is derived from an EMBL/GenBank/DDBJ whole genome shotgun (WGS) entry which is preliminary data.</text>
</comment>
<evidence type="ECO:0000313" key="2">
    <source>
        <dbReference type="EMBL" id="KAK9991205.1"/>
    </source>
</evidence>
<feature type="region of interest" description="Disordered" evidence="1">
    <location>
        <begin position="101"/>
        <end position="161"/>
    </location>
</feature>
<feature type="compositionally biased region" description="Basic and acidic residues" evidence="1">
    <location>
        <begin position="209"/>
        <end position="227"/>
    </location>
</feature>
<sequence length="275" mass="30180">MHPKLKSRYKSHVEAAIECMKTINDFDDLVDLRTLAHHCLGLKPSAYVLRAIKIEEKKMTTKFNQEMYAKMRAKKNEPLSNLRKRVIHVVEKGTPVTSATSVPEVTRIASPTTSVEEITPRTKKPRLASKGKEKTGSRSSSSGGDHSHYLRVLESGDKGHLRGVQVARSGGRELKAKEGPHLNHGQCQYCQGEGEGPVRQLEGREAVDLGEGRATHERKGESEDHLVKQPTEVDLEVVDKEMAEEKAAQAAQVAAPDPIGDVLKPTDADGNEANA</sequence>